<organism evidence="3 4">
    <name type="scientific">Kitasatospora aburaviensis</name>
    <dbReference type="NCBI Taxonomy" id="67265"/>
    <lineage>
        <taxon>Bacteria</taxon>
        <taxon>Bacillati</taxon>
        <taxon>Actinomycetota</taxon>
        <taxon>Actinomycetes</taxon>
        <taxon>Kitasatosporales</taxon>
        <taxon>Streptomycetaceae</taxon>
        <taxon>Kitasatospora</taxon>
    </lineage>
</organism>
<evidence type="ECO:0000256" key="2">
    <source>
        <dbReference type="SAM" id="SignalP"/>
    </source>
</evidence>
<feature type="coiled-coil region" evidence="1">
    <location>
        <begin position="38"/>
        <end position="65"/>
    </location>
</feature>
<keyword evidence="2" id="KW-0732">Signal</keyword>
<dbReference type="Proteomes" id="UP001596067">
    <property type="component" value="Unassembled WGS sequence"/>
</dbReference>
<proteinExistence type="predicted"/>
<reference evidence="4" key="1">
    <citation type="journal article" date="2019" name="Int. J. Syst. Evol. Microbiol.">
        <title>The Global Catalogue of Microorganisms (GCM) 10K type strain sequencing project: providing services to taxonomists for standard genome sequencing and annotation.</title>
        <authorList>
            <consortium name="The Broad Institute Genomics Platform"/>
            <consortium name="The Broad Institute Genome Sequencing Center for Infectious Disease"/>
            <person name="Wu L."/>
            <person name="Ma J."/>
        </authorList>
    </citation>
    <scope>NUCLEOTIDE SEQUENCE [LARGE SCALE GENOMIC DNA]</scope>
    <source>
        <strain evidence="4">CGMCC 4.1469</strain>
    </source>
</reference>
<accession>A0ABW1EUZ1</accession>
<evidence type="ECO:0000256" key="1">
    <source>
        <dbReference type="SAM" id="Coils"/>
    </source>
</evidence>
<name>A0ABW1EUZ1_9ACTN</name>
<keyword evidence="1" id="KW-0175">Coiled coil</keyword>
<dbReference type="RefSeq" id="WP_313761785.1">
    <property type="nucleotide sequence ID" value="NZ_BAAAVH010000049.1"/>
</dbReference>
<protein>
    <submittedName>
        <fullName evidence="3">Uncharacterized protein</fullName>
    </submittedName>
</protein>
<gene>
    <name evidence="3" type="ORF">ACFP0N_11665</name>
</gene>
<evidence type="ECO:0000313" key="4">
    <source>
        <dbReference type="Proteomes" id="UP001596067"/>
    </source>
</evidence>
<feature type="signal peptide" evidence="2">
    <location>
        <begin position="1"/>
        <end position="23"/>
    </location>
</feature>
<sequence length="97" mass="10080">MSALAVSTVVAGGLLLAAAPAQAAPAATQSGVQAVAAAGSVTVNIQELRQQVAKLRQQAATLRHVGLYREADKVDARANAIEAQIKRYLDCERSVHC</sequence>
<evidence type="ECO:0000313" key="3">
    <source>
        <dbReference type="EMBL" id="MFC5885626.1"/>
    </source>
</evidence>
<dbReference type="EMBL" id="JBHSOD010000010">
    <property type="protein sequence ID" value="MFC5885626.1"/>
    <property type="molecule type" value="Genomic_DNA"/>
</dbReference>
<feature type="chain" id="PRO_5046792729" evidence="2">
    <location>
        <begin position="24"/>
        <end position="97"/>
    </location>
</feature>
<keyword evidence="4" id="KW-1185">Reference proteome</keyword>
<comment type="caution">
    <text evidence="3">The sequence shown here is derived from an EMBL/GenBank/DDBJ whole genome shotgun (WGS) entry which is preliminary data.</text>
</comment>